<keyword evidence="4" id="KW-1185">Reference proteome</keyword>
<dbReference type="EMBL" id="QBKR01000005">
    <property type="protein sequence ID" value="PTX62500.1"/>
    <property type="molecule type" value="Genomic_DNA"/>
</dbReference>
<evidence type="ECO:0000313" key="4">
    <source>
        <dbReference type="Proteomes" id="UP000244240"/>
    </source>
</evidence>
<feature type="domain" description="N-acetyltransferase" evidence="2">
    <location>
        <begin position="2"/>
        <end position="146"/>
    </location>
</feature>
<evidence type="ECO:0000259" key="2">
    <source>
        <dbReference type="PROSITE" id="PS51186"/>
    </source>
</evidence>
<organism evidence="3 4">
    <name type="scientific">Melghirimyces profundicolus</name>
    <dbReference type="NCBI Taxonomy" id="1242148"/>
    <lineage>
        <taxon>Bacteria</taxon>
        <taxon>Bacillati</taxon>
        <taxon>Bacillota</taxon>
        <taxon>Bacilli</taxon>
        <taxon>Bacillales</taxon>
        <taxon>Thermoactinomycetaceae</taxon>
        <taxon>Melghirimyces</taxon>
    </lineage>
</organism>
<name>A0A2T6C2F8_9BACL</name>
<dbReference type="RefSeq" id="WP_108022303.1">
    <property type="nucleotide sequence ID" value="NZ_QBKR01000005.1"/>
</dbReference>
<reference evidence="3 4" key="1">
    <citation type="submission" date="2018-04" db="EMBL/GenBank/DDBJ databases">
        <title>Genomic Encyclopedia of Archaeal and Bacterial Type Strains, Phase II (KMG-II): from individual species to whole genera.</title>
        <authorList>
            <person name="Goeker M."/>
        </authorList>
    </citation>
    <scope>NUCLEOTIDE SEQUENCE [LARGE SCALE GENOMIC DNA]</scope>
    <source>
        <strain evidence="3 4">DSM 45787</strain>
    </source>
</reference>
<dbReference type="GO" id="GO:0016747">
    <property type="term" value="F:acyltransferase activity, transferring groups other than amino-acyl groups"/>
    <property type="evidence" value="ECO:0007669"/>
    <property type="project" value="InterPro"/>
</dbReference>
<gene>
    <name evidence="3" type="ORF">C8P63_10595</name>
</gene>
<comment type="caution">
    <text evidence="3">The sequence shown here is derived from an EMBL/GenBank/DDBJ whole genome shotgun (WGS) entry which is preliminary data.</text>
</comment>
<dbReference type="AlphaFoldDB" id="A0A2T6C2F8"/>
<dbReference type="InterPro" id="IPR016181">
    <property type="entry name" value="Acyl_CoA_acyltransferase"/>
</dbReference>
<evidence type="ECO:0000313" key="3">
    <source>
        <dbReference type="EMBL" id="PTX62500.1"/>
    </source>
</evidence>
<keyword evidence="3" id="KW-0808">Transferase</keyword>
<evidence type="ECO:0000256" key="1">
    <source>
        <dbReference type="SAM" id="MobiDB-lite"/>
    </source>
</evidence>
<dbReference type="PROSITE" id="PS51186">
    <property type="entry name" value="GNAT"/>
    <property type="match status" value="1"/>
</dbReference>
<accession>A0A2T6C2F8</accession>
<dbReference type="SUPFAM" id="SSF55729">
    <property type="entry name" value="Acyl-CoA N-acyltransferases (Nat)"/>
    <property type="match status" value="1"/>
</dbReference>
<dbReference type="OrthoDB" id="2678531at2"/>
<protein>
    <submittedName>
        <fullName evidence="3">Amino-acid N-acetyltransferase</fullName>
    </submittedName>
</protein>
<proteinExistence type="predicted"/>
<dbReference type="Gene3D" id="3.40.630.30">
    <property type="match status" value="1"/>
</dbReference>
<dbReference type="InterPro" id="IPR000182">
    <property type="entry name" value="GNAT_dom"/>
</dbReference>
<feature type="region of interest" description="Disordered" evidence="1">
    <location>
        <begin position="129"/>
        <end position="154"/>
    </location>
</feature>
<sequence>MFTVRRANHSDRETIVRLLRQAGLSADGTDAHLENFLIVEDPVSRRELGTVGLEIYGDRGLLRSFVMESDAWNAKTGMELIAVVLTYARKTGLKEVYLMAGITASIFEHFGFEPVDWEELPEEIRHSAHKREVEPGEGVPMVCRNPAVRSPAEG</sequence>
<dbReference type="Proteomes" id="UP000244240">
    <property type="component" value="Unassembled WGS sequence"/>
</dbReference>